<evidence type="ECO:0000256" key="7">
    <source>
        <dbReference type="SAM" id="Phobius"/>
    </source>
</evidence>
<evidence type="ECO:0000313" key="9">
    <source>
        <dbReference type="EMBL" id="GHO53584.1"/>
    </source>
</evidence>
<accession>A0ABQ3ULG6</accession>
<dbReference type="Gene3D" id="3.90.550.10">
    <property type="entry name" value="Spore Coat Polysaccharide Biosynthesis Protein SpsA, Chain A"/>
    <property type="match status" value="1"/>
</dbReference>
<name>A0ABQ3ULG6_9CHLR</name>
<feature type="domain" description="Glycosyltransferase 2-like" evidence="8">
    <location>
        <begin position="20"/>
        <end position="182"/>
    </location>
</feature>
<evidence type="ECO:0000259" key="8">
    <source>
        <dbReference type="Pfam" id="PF00535"/>
    </source>
</evidence>
<organism evidence="9 10">
    <name type="scientific">Ktedonobacter robiniae</name>
    <dbReference type="NCBI Taxonomy" id="2778365"/>
    <lineage>
        <taxon>Bacteria</taxon>
        <taxon>Bacillati</taxon>
        <taxon>Chloroflexota</taxon>
        <taxon>Ktedonobacteria</taxon>
        <taxon>Ktedonobacterales</taxon>
        <taxon>Ktedonobacteraceae</taxon>
        <taxon>Ktedonobacter</taxon>
    </lineage>
</organism>
<evidence type="ECO:0000256" key="1">
    <source>
        <dbReference type="ARBA" id="ARBA00004141"/>
    </source>
</evidence>
<dbReference type="InterPro" id="IPR029044">
    <property type="entry name" value="Nucleotide-diphossugar_trans"/>
</dbReference>
<dbReference type="Pfam" id="PF00535">
    <property type="entry name" value="Glycos_transf_2"/>
    <property type="match status" value="1"/>
</dbReference>
<dbReference type="Proteomes" id="UP000654345">
    <property type="component" value="Unassembled WGS sequence"/>
</dbReference>
<evidence type="ECO:0000256" key="2">
    <source>
        <dbReference type="ARBA" id="ARBA00022676"/>
    </source>
</evidence>
<evidence type="ECO:0000256" key="3">
    <source>
        <dbReference type="ARBA" id="ARBA00022679"/>
    </source>
</evidence>
<keyword evidence="5 7" id="KW-1133">Transmembrane helix</keyword>
<evidence type="ECO:0000256" key="4">
    <source>
        <dbReference type="ARBA" id="ARBA00022692"/>
    </source>
</evidence>
<reference evidence="9 10" key="1">
    <citation type="journal article" date="2021" name="Int. J. Syst. Evol. Microbiol.">
        <title>Reticulibacter mediterranei gen. nov., sp. nov., within the new family Reticulibacteraceae fam. nov., and Ktedonospora formicarum gen. nov., sp. nov., Ktedonobacter robiniae sp. nov., Dictyobacter formicarum sp. nov. and Dictyobacter arantiisoli sp. nov., belonging to the class Ktedonobacteria.</title>
        <authorList>
            <person name="Yabe S."/>
            <person name="Zheng Y."/>
            <person name="Wang C.M."/>
            <person name="Sakai Y."/>
            <person name="Abe K."/>
            <person name="Yokota A."/>
            <person name="Donadio S."/>
            <person name="Cavaletti L."/>
            <person name="Monciardini P."/>
        </authorList>
    </citation>
    <scope>NUCLEOTIDE SEQUENCE [LARGE SCALE GENOMIC DNA]</scope>
    <source>
        <strain evidence="9 10">SOSP1-30</strain>
    </source>
</reference>
<keyword evidence="6 7" id="KW-0472">Membrane</keyword>
<proteinExistence type="predicted"/>
<dbReference type="RefSeq" id="WP_201370397.1">
    <property type="nucleotide sequence ID" value="NZ_BNJG01000001.1"/>
</dbReference>
<dbReference type="EMBL" id="BNJG01000001">
    <property type="protein sequence ID" value="GHO53584.1"/>
    <property type="molecule type" value="Genomic_DNA"/>
</dbReference>
<evidence type="ECO:0000313" key="10">
    <source>
        <dbReference type="Proteomes" id="UP000654345"/>
    </source>
</evidence>
<dbReference type="InterPro" id="IPR001173">
    <property type="entry name" value="Glyco_trans_2-like"/>
</dbReference>
<sequence length="343" mass="39221">MVVQQEESSTTPPTTQPTYSIVAPVFNEEETIPHFYARVVAVMEQLQEPFELVLINDGSRDNSYQILQSLHQQDTRVRVVDFSRNFGHQVAISAGLDYAQGQAVIIIDSDLQDPPEVILQLIERWKAGAEVVYAQRAKRDGETKFKLITASLFYRLISRITSIEIPRNVGDFRLLDRHVVDALISMREHHRFMRGLSAWVGFRQEAVLYDRHERFAGTTKYPFQKMLRFSMDAITSFSHLPLQIATTFGMILAFLSLIGIIIAIVLRLFTDAIVGQASTLIMVLFMGGIQLIFLGIIGEYLGRIYDEVRARPLYIVHHLLGLEEEEKVTREKQGIRSPRRTEK</sequence>
<feature type="transmembrane region" description="Helical" evidence="7">
    <location>
        <begin position="248"/>
        <end position="269"/>
    </location>
</feature>
<evidence type="ECO:0000256" key="5">
    <source>
        <dbReference type="ARBA" id="ARBA00022989"/>
    </source>
</evidence>
<keyword evidence="3 9" id="KW-0808">Transferase</keyword>
<feature type="transmembrane region" description="Helical" evidence="7">
    <location>
        <begin position="281"/>
        <end position="301"/>
    </location>
</feature>
<keyword evidence="4 7" id="KW-0812">Transmembrane</keyword>
<dbReference type="SUPFAM" id="SSF53448">
    <property type="entry name" value="Nucleotide-diphospho-sugar transferases"/>
    <property type="match status" value="1"/>
</dbReference>
<dbReference type="PANTHER" id="PTHR48090">
    <property type="entry name" value="UNDECAPRENYL-PHOSPHATE 4-DEOXY-4-FORMAMIDO-L-ARABINOSE TRANSFERASE-RELATED"/>
    <property type="match status" value="1"/>
</dbReference>
<protein>
    <submittedName>
        <fullName evidence="9">Glycosyl transferase</fullName>
    </submittedName>
</protein>
<keyword evidence="2" id="KW-0328">Glycosyltransferase</keyword>
<keyword evidence="10" id="KW-1185">Reference proteome</keyword>
<evidence type="ECO:0000256" key="6">
    <source>
        <dbReference type="ARBA" id="ARBA00023136"/>
    </source>
</evidence>
<comment type="caution">
    <text evidence="9">The sequence shown here is derived from an EMBL/GenBank/DDBJ whole genome shotgun (WGS) entry which is preliminary data.</text>
</comment>
<dbReference type="CDD" id="cd04187">
    <property type="entry name" value="DPM1_like_bac"/>
    <property type="match status" value="1"/>
</dbReference>
<comment type="subcellular location">
    <subcellularLocation>
        <location evidence="1">Membrane</location>
        <topology evidence="1">Multi-pass membrane protein</topology>
    </subcellularLocation>
</comment>
<dbReference type="GO" id="GO:0016740">
    <property type="term" value="F:transferase activity"/>
    <property type="evidence" value="ECO:0007669"/>
    <property type="project" value="UniProtKB-KW"/>
</dbReference>
<dbReference type="PANTHER" id="PTHR48090:SF1">
    <property type="entry name" value="PROPHAGE BACTOPRENOL GLUCOSYL TRANSFERASE HOMOLOG"/>
    <property type="match status" value="1"/>
</dbReference>
<dbReference type="InterPro" id="IPR050256">
    <property type="entry name" value="Glycosyltransferase_2"/>
</dbReference>
<gene>
    <name evidence="9" type="ORF">KSB_20590</name>
</gene>